<dbReference type="SMART" id="SM00233">
    <property type="entry name" value="PH"/>
    <property type="match status" value="1"/>
</dbReference>
<sequence>MSLTITFNTQNHFQLFQFLCLRNIRIFIQICRNYFDIAENDLFEPSMLFDFGDFFKVLHTLSKLSLCPKVQKQKNIKGFSINPPRTLSQEDIYKSLNTNIGFVEPKWMQFTIKSPQIRDTDETVYEDLCYVKIPMQLSTVTTEKKEYVINELIETEKNYVEVLATLKRCFMMPLERYIRPEDFKIVFSGISELYEIHLGFHSQLRKVIIPESPIKLSEVFIAWKEKFLIYGDYCANLIVAQQKIQDLCSRNEAINQAVIKCQEVANNNKFKLRDIMSVPMQRILKYHLLLEKLIDETQKSHEEYRDLEKALEAMVDVAQYINEVKRDSDTLQIMRDIQASISDMGMKVNHDLKEYGKLLKDGDLKVKSHLDHKVKVRYIFIFDQVILMCKTVRGDMYSFKELLYLKDYTLEDNTSKRMTPRDARWTFQWTLVNKSGNSPNYTIYARTEALKQKWVKAIEDALDNIEPASFKNTDHKFQMHSFEKPTTCAYCAKFLKGRIFQGYRCDECYLACHKHTFALKKCNFCIHLCLQYHAI</sequence>
<dbReference type="Gene3D" id="1.10.418.10">
    <property type="entry name" value="Calponin-like domain"/>
    <property type="match status" value="1"/>
</dbReference>
<dbReference type="Pfam" id="PF22697">
    <property type="entry name" value="SOS1_NGEF_PH"/>
    <property type="match status" value="1"/>
</dbReference>
<name>A0A3Q0J3F3_DIACI</name>
<dbReference type="InterPro" id="IPR000219">
    <property type="entry name" value="DH_dom"/>
</dbReference>
<proteinExistence type="predicted"/>
<dbReference type="SUPFAM" id="SSF50729">
    <property type="entry name" value="PH domain-like"/>
    <property type="match status" value="1"/>
</dbReference>
<dbReference type="SMART" id="SM00109">
    <property type="entry name" value="C1"/>
    <property type="match status" value="1"/>
</dbReference>
<accession>A0A3Q0J3F3</accession>
<dbReference type="Proteomes" id="UP000079169">
    <property type="component" value="Unplaced"/>
</dbReference>
<dbReference type="InterPro" id="IPR036872">
    <property type="entry name" value="CH_dom_sf"/>
</dbReference>
<evidence type="ECO:0000259" key="5">
    <source>
        <dbReference type="PROSITE" id="PS50010"/>
    </source>
</evidence>
<dbReference type="CTD" id="32920"/>
<evidence type="ECO:0000256" key="3">
    <source>
        <dbReference type="ARBA" id="ARBA00022737"/>
    </source>
</evidence>
<dbReference type="GO" id="GO:0016477">
    <property type="term" value="P:cell migration"/>
    <property type="evidence" value="ECO:0007669"/>
    <property type="project" value="TreeGrafter"/>
</dbReference>
<dbReference type="InterPro" id="IPR011993">
    <property type="entry name" value="PH-like_dom_sf"/>
</dbReference>
<dbReference type="CDD" id="cd20810">
    <property type="entry name" value="C1_VAV"/>
    <property type="match status" value="1"/>
</dbReference>
<dbReference type="PROSITE" id="PS50003">
    <property type="entry name" value="PH_DOMAIN"/>
    <property type="match status" value="1"/>
</dbReference>
<evidence type="ECO:0000259" key="4">
    <source>
        <dbReference type="PROSITE" id="PS50003"/>
    </source>
</evidence>
<dbReference type="STRING" id="121845.A0A3Q0J3F3"/>
<protein>
    <submittedName>
        <fullName evidence="8">Protein vav</fullName>
    </submittedName>
</protein>
<feature type="domain" description="DH" evidence="5">
    <location>
        <begin position="144"/>
        <end position="324"/>
    </location>
</feature>
<feature type="domain" description="Phorbol-ester/DAG-type" evidence="6">
    <location>
        <begin position="474"/>
        <end position="525"/>
    </location>
</feature>
<evidence type="ECO:0000313" key="7">
    <source>
        <dbReference type="Proteomes" id="UP000079169"/>
    </source>
</evidence>
<keyword evidence="2" id="KW-0344">Guanine-nucleotide releasing factor</keyword>
<evidence type="ECO:0000256" key="1">
    <source>
        <dbReference type="ARBA" id="ARBA00022553"/>
    </source>
</evidence>
<keyword evidence="1" id="KW-0597">Phosphoprotein</keyword>
<dbReference type="InterPro" id="IPR001849">
    <property type="entry name" value="PH_domain"/>
</dbReference>
<dbReference type="PaxDb" id="121845-A0A3Q0J3F3"/>
<dbReference type="GO" id="GO:0005085">
    <property type="term" value="F:guanyl-nucleotide exchange factor activity"/>
    <property type="evidence" value="ECO:0007669"/>
    <property type="project" value="UniProtKB-KW"/>
</dbReference>
<dbReference type="InterPro" id="IPR035899">
    <property type="entry name" value="DBL_dom_sf"/>
</dbReference>
<dbReference type="Pfam" id="PF00130">
    <property type="entry name" value="C1_1"/>
    <property type="match status" value="1"/>
</dbReference>
<dbReference type="PANTHER" id="PTHR45818">
    <property type="entry name" value="PROTEIN VAV"/>
    <property type="match status" value="1"/>
</dbReference>
<evidence type="ECO:0000313" key="8">
    <source>
        <dbReference type="RefSeq" id="XP_026683014.1"/>
    </source>
</evidence>
<dbReference type="SUPFAM" id="SSF48065">
    <property type="entry name" value="DBL homology domain (DH-domain)"/>
    <property type="match status" value="1"/>
</dbReference>
<dbReference type="PROSITE" id="PS50010">
    <property type="entry name" value="DH_2"/>
    <property type="match status" value="1"/>
</dbReference>
<evidence type="ECO:0000256" key="2">
    <source>
        <dbReference type="ARBA" id="ARBA00022658"/>
    </source>
</evidence>
<reference evidence="8" key="1">
    <citation type="submission" date="2025-08" db="UniProtKB">
        <authorList>
            <consortium name="RefSeq"/>
        </authorList>
    </citation>
    <scope>IDENTIFICATION</scope>
</reference>
<dbReference type="GO" id="GO:0005737">
    <property type="term" value="C:cytoplasm"/>
    <property type="evidence" value="ECO:0007669"/>
    <property type="project" value="TreeGrafter"/>
</dbReference>
<dbReference type="CDD" id="cd01223">
    <property type="entry name" value="PH_Vav"/>
    <property type="match status" value="1"/>
</dbReference>
<dbReference type="PROSITE" id="PS50081">
    <property type="entry name" value="ZF_DAG_PE_2"/>
    <property type="match status" value="1"/>
</dbReference>
<evidence type="ECO:0000259" key="6">
    <source>
        <dbReference type="PROSITE" id="PS50081"/>
    </source>
</evidence>
<dbReference type="PANTHER" id="PTHR45818:SF3">
    <property type="entry name" value="PROTEIN VAV"/>
    <property type="match status" value="1"/>
</dbReference>
<dbReference type="InterPro" id="IPR055251">
    <property type="entry name" value="SOS1_NGEF_PH"/>
</dbReference>
<dbReference type="SMART" id="SM00325">
    <property type="entry name" value="RhoGEF"/>
    <property type="match status" value="1"/>
</dbReference>
<keyword evidence="7" id="KW-1185">Reference proteome</keyword>
<dbReference type="Gene3D" id="3.30.60.20">
    <property type="match status" value="1"/>
</dbReference>
<dbReference type="KEGG" id="dci:103514169"/>
<dbReference type="InterPro" id="IPR002219">
    <property type="entry name" value="PKC_DAG/PE"/>
</dbReference>
<dbReference type="Gene3D" id="2.30.29.30">
    <property type="entry name" value="Pleckstrin-homology domain (PH domain)/Phosphotyrosine-binding domain (PTB)"/>
    <property type="match status" value="1"/>
</dbReference>
<feature type="domain" description="PH" evidence="4">
    <location>
        <begin position="357"/>
        <end position="463"/>
    </location>
</feature>
<dbReference type="AlphaFoldDB" id="A0A3Q0J3F3"/>
<keyword evidence="3" id="KW-0677">Repeat</keyword>
<dbReference type="SUPFAM" id="SSF47576">
    <property type="entry name" value="Calponin-homology domain, CH-domain"/>
    <property type="match status" value="1"/>
</dbReference>
<gene>
    <name evidence="8" type="primary">LOC103514169</name>
</gene>
<dbReference type="Gene3D" id="1.20.900.10">
    <property type="entry name" value="Dbl homology (DH) domain"/>
    <property type="match status" value="1"/>
</dbReference>
<dbReference type="CDD" id="cd00160">
    <property type="entry name" value="RhoGEF"/>
    <property type="match status" value="1"/>
</dbReference>
<dbReference type="InterPro" id="IPR037832">
    <property type="entry name" value="PH_Vav"/>
</dbReference>
<dbReference type="RefSeq" id="XP_026683014.1">
    <property type="nucleotide sequence ID" value="XM_026827213.1"/>
</dbReference>
<dbReference type="Pfam" id="PF00621">
    <property type="entry name" value="RhoGEF"/>
    <property type="match status" value="1"/>
</dbReference>
<organism evidence="7 8">
    <name type="scientific">Diaphorina citri</name>
    <name type="common">Asian citrus psyllid</name>
    <dbReference type="NCBI Taxonomy" id="121845"/>
    <lineage>
        <taxon>Eukaryota</taxon>
        <taxon>Metazoa</taxon>
        <taxon>Ecdysozoa</taxon>
        <taxon>Arthropoda</taxon>
        <taxon>Hexapoda</taxon>
        <taxon>Insecta</taxon>
        <taxon>Pterygota</taxon>
        <taxon>Neoptera</taxon>
        <taxon>Paraneoptera</taxon>
        <taxon>Hemiptera</taxon>
        <taxon>Sternorrhyncha</taxon>
        <taxon>Psylloidea</taxon>
        <taxon>Psyllidae</taxon>
        <taxon>Diaphorininae</taxon>
        <taxon>Diaphorina</taxon>
    </lineage>
</organism>
<dbReference type="GeneID" id="103514169"/>